<name>A0A6L6WIW3_9RHOB</name>
<proteinExistence type="inferred from homology"/>
<dbReference type="AlphaFoldDB" id="A0A6L6WIW3"/>
<dbReference type="InterPro" id="IPR006015">
    <property type="entry name" value="Universal_stress_UspA"/>
</dbReference>
<reference evidence="3 4" key="1">
    <citation type="submission" date="2019-12" db="EMBL/GenBank/DDBJ databases">
        <authorList>
            <person name="Zhang Y.-J."/>
        </authorList>
    </citation>
    <scope>NUCLEOTIDE SEQUENCE [LARGE SCALE GENOMIC DNA]</scope>
    <source>
        <strain evidence="3 4">CY05</strain>
    </source>
</reference>
<evidence type="ECO:0000313" key="4">
    <source>
        <dbReference type="Proteomes" id="UP000478892"/>
    </source>
</evidence>
<dbReference type="SUPFAM" id="SSF52402">
    <property type="entry name" value="Adenine nucleotide alpha hydrolases-like"/>
    <property type="match status" value="1"/>
</dbReference>
<comment type="caution">
    <text evidence="3">The sequence shown here is derived from an EMBL/GenBank/DDBJ whole genome shotgun (WGS) entry which is preliminary data.</text>
</comment>
<dbReference type="Pfam" id="PF00582">
    <property type="entry name" value="Usp"/>
    <property type="match status" value="1"/>
</dbReference>
<keyword evidence="4" id="KW-1185">Reference proteome</keyword>
<dbReference type="InterPro" id="IPR006016">
    <property type="entry name" value="UspA"/>
</dbReference>
<dbReference type="PANTHER" id="PTHR46268">
    <property type="entry name" value="STRESS RESPONSE PROTEIN NHAX"/>
    <property type="match status" value="1"/>
</dbReference>
<gene>
    <name evidence="3" type="ORF">GO984_12020</name>
</gene>
<dbReference type="InterPro" id="IPR014729">
    <property type="entry name" value="Rossmann-like_a/b/a_fold"/>
</dbReference>
<dbReference type="Gene3D" id="3.40.50.620">
    <property type="entry name" value="HUPs"/>
    <property type="match status" value="1"/>
</dbReference>
<dbReference type="Proteomes" id="UP000478892">
    <property type="component" value="Unassembled WGS sequence"/>
</dbReference>
<organism evidence="3 4">
    <name type="scientific">Parasedimentitalea huanghaiensis</name>
    <dbReference type="NCBI Taxonomy" id="2682100"/>
    <lineage>
        <taxon>Bacteria</taxon>
        <taxon>Pseudomonadati</taxon>
        <taxon>Pseudomonadota</taxon>
        <taxon>Alphaproteobacteria</taxon>
        <taxon>Rhodobacterales</taxon>
        <taxon>Paracoccaceae</taxon>
        <taxon>Parasedimentitalea</taxon>
    </lineage>
</organism>
<dbReference type="CDD" id="cd00293">
    <property type="entry name" value="USP-like"/>
    <property type="match status" value="1"/>
</dbReference>
<accession>A0A6L6WIW3</accession>
<protein>
    <submittedName>
        <fullName evidence="3">Universal stress protein</fullName>
    </submittedName>
</protein>
<comment type="similarity">
    <text evidence="1">Belongs to the universal stress protein A family.</text>
</comment>
<evidence type="ECO:0000256" key="1">
    <source>
        <dbReference type="ARBA" id="ARBA00008791"/>
    </source>
</evidence>
<evidence type="ECO:0000259" key="2">
    <source>
        <dbReference type="Pfam" id="PF00582"/>
    </source>
</evidence>
<sequence>MSENVILLAIDGSSGAERALAHTRRRAELGGAKVVVAYVIEWSPYSFNTPEENAERHSRRESEIAKAHDSVIGPALSYLTDGGIVVDSIVRHGNPTETLIAVAKETSAAQIVIGRRGQSGLKSLIFGSVAGNLIQTAPVPVMVVP</sequence>
<dbReference type="PRINTS" id="PR01438">
    <property type="entry name" value="UNVRSLSTRESS"/>
</dbReference>
<dbReference type="PANTHER" id="PTHR46268:SF6">
    <property type="entry name" value="UNIVERSAL STRESS PROTEIN UP12"/>
    <property type="match status" value="1"/>
</dbReference>
<dbReference type="EMBL" id="WQLV01000006">
    <property type="protein sequence ID" value="MVO16535.1"/>
    <property type="molecule type" value="Genomic_DNA"/>
</dbReference>
<evidence type="ECO:0000313" key="3">
    <source>
        <dbReference type="EMBL" id="MVO16535.1"/>
    </source>
</evidence>
<dbReference type="RefSeq" id="WP_157022760.1">
    <property type="nucleotide sequence ID" value="NZ_WQLV01000006.1"/>
</dbReference>
<feature type="domain" description="UspA" evidence="2">
    <location>
        <begin position="6"/>
        <end position="145"/>
    </location>
</feature>